<dbReference type="GO" id="GO:0009451">
    <property type="term" value="P:RNA modification"/>
    <property type="evidence" value="ECO:0007669"/>
    <property type="project" value="InterPro"/>
</dbReference>
<organism evidence="3 4">
    <name type="scientific">Protea cynaroides</name>
    <dbReference type="NCBI Taxonomy" id="273540"/>
    <lineage>
        <taxon>Eukaryota</taxon>
        <taxon>Viridiplantae</taxon>
        <taxon>Streptophyta</taxon>
        <taxon>Embryophyta</taxon>
        <taxon>Tracheophyta</taxon>
        <taxon>Spermatophyta</taxon>
        <taxon>Magnoliopsida</taxon>
        <taxon>Proteales</taxon>
        <taxon>Proteaceae</taxon>
        <taxon>Protea</taxon>
    </lineage>
</organism>
<dbReference type="Pfam" id="PF13041">
    <property type="entry name" value="PPR_2"/>
    <property type="match status" value="1"/>
</dbReference>
<accession>A0A9Q0GPY8</accession>
<dbReference type="GO" id="GO:0003723">
    <property type="term" value="F:RNA binding"/>
    <property type="evidence" value="ECO:0007669"/>
    <property type="project" value="InterPro"/>
</dbReference>
<dbReference type="Pfam" id="PF01535">
    <property type="entry name" value="PPR"/>
    <property type="match status" value="2"/>
</dbReference>
<dbReference type="PROSITE" id="PS51375">
    <property type="entry name" value="PPR"/>
    <property type="match status" value="1"/>
</dbReference>
<sequence length="202" mass="22721">MTERPRFVKLLRDCGKYGLLDQGLQIHTAVLKMGLGLDLIMNNFLIDMYGKCRRSDMASVVFDKMHERNVVSWTALMGGFLGQGNAEASLFYFCRMGSSGVRPNEFTLSSNLKACGIVGVPENGMQIHVFCVKTGFEFVPVVGNSIIDMYSKCGRIEEATQMFNLMPIRNLITWNAMISGYTHEGWDVALERLKRGSEFMHP</sequence>
<evidence type="ECO:0000313" key="3">
    <source>
        <dbReference type="EMBL" id="KAJ4951420.1"/>
    </source>
</evidence>
<dbReference type="PANTHER" id="PTHR47926">
    <property type="entry name" value="PENTATRICOPEPTIDE REPEAT-CONTAINING PROTEIN"/>
    <property type="match status" value="1"/>
</dbReference>
<evidence type="ECO:0008006" key="5">
    <source>
        <dbReference type="Google" id="ProtNLM"/>
    </source>
</evidence>
<keyword evidence="1" id="KW-0677">Repeat</keyword>
<dbReference type="AlphaFoldDB" id="A0A9Q0GPY8"/>
<dbReference type="NCBIfam" id="TIGR00756">
    <property type="entry name" value="PPR"/>
    <property type="match status" value="3"/>
</dbReference>
<evidence type="ECO:0000313" key="4">
    <source>
        <dbReference type="Proteomes" id="UP001141806"/>
    </source>
</evidence>
<protein>
    <recommendedName>
        <fullName evidence="5">Pentatricopeptide repeat-containing protein</fullName>
    </recommendedName>
</protein>
<dbReference type="InterPro" id="IPR002885">
    <property type="entry name" value="PPR_rpt"/>
</dbReference>
<feature type="repeat" description="PPR" evidence="2">
    <location>
        <begin position="69"/>
        <end position="103"/>
    </location>
</feature>
<dbReference type="FunFam" id="1.25.40.10:FF:000227">
    <property type="entry name" value="Pentatricopeptide repeat-containing protein At3g13880"/>
    <property type="match status" value="1"/>
</dbReference>
<dbReference type="InterPro" id="IPR046960">
    <property type="entry name" value="PPR_At4g14850-like_plant"/>
</dbReference>
<proteinExistence type="predicted"/>
<dbReference type="EMBL" id="JAMYWD010000012">
    <property type="protein sequence ID" value="KAJ4951420.1"/>
    <property type="molecule type" value="Genomic_DNA"/>
</dbReference>
<keyword evidence="4" id="KW-1185">Reference proteome</keyword>
<dbReference type="Gene3D" id="1.25.40.10">
    <property type="entry name" value="Tetratricopeptide repeat domain"/>
    <property type="match status" value="2"/>
</dbReference>
<dbReference type="Proteomes" id="UP001141806">
    <property type="component" value="Unassembled WGS sequence"/>
</dbReference>
<reference evidence="3" key="1">
    <citation type="journal article" date="2023" name="Plant J.">
        <title>The genome of the king protea, Protea cynaroides.</title>
        <authorList>
            <person name="Chang J."/>
            <person name="Duong T.A."/>
            <person name="Schoeman C."/>
            <person name="Ma X."/>
            <person name="Roodt D."/>
            <person name="Barker N."/>
            <person name="Li Z."/>
            <person name="Van de Peer Y."/>
            <person name="Mizrachi E."/>
        </authorList>
    </citation>
    <scope>NUCLEOTIDE SEQUENCE</scope>
    <source>
        <tissue evidence="3">Young leaves</tissue>
    </source>
</reference>
<evidence type="ECO:0000256" key="1">
    <source>
        <dbReference type="ARBA" id="ARBA00022737"/>
    </source>
</evidence>
<gene>
    <name evidence="3" type="ORF">NE237_028252</name>
</gene>
<dbReference type="InterPro" id="IPR011990">
    <property type="entry name" value="TPR-like_helical_dom_sf"/>
</dbReference>
<comment type="caution">
    <text evidence="3">The sequence shown here is derived from an EMBL/GenBank/DDBJ whole genome shotgun (WGS) entry which is preliminary data.</text>
</comment>
<dbReference type="OrthoDB" id="185373at2759"/>
<name>A0A9Q0GPY8_9MAGN</name>
<evidence type="ECO:0000256" key="2">
    <source>
        <dbReference type="PROSITE-ProRule" id="PRU00708"/>
    </source>
</evidence>